<dbReference type="InterPro" id="IPR010221">
    <property type="entry name" value="VCBS_dom"/>
</dbReference>
<feature type="domain" description="Bacterial Ig-like" evidence="1">
    <location>
        <begin position="775"/>
        <end position="866"/>
    </location>
</feature>
<dbReference type="NCBIfam" id="NF033677">
    <property type="entry name" value="biofilm_BapA_N"/>
    <property type="match status" value="1"/>
</dbReference>
<dbReference type="Proteomes" id="UP000503505">
    <property type="component" value="Chromosome"/>
</dbReference>
<sequence length="2623" mass="281431">MQVQVIAKENGSNSLIKNYLHKIKLTDSSIVLIDVKVEDIEKIEYLNNQAVITLKNGEKIAVDNFNIEESSLVFRNEQAELFLFDFKTVTYNPIDKIEPLLYGQSESSFVSVWPFVGLALGGIGLIAGAAGGSGGGGSSETVTKVKKPQDVIIGNGDSFINKEEVQDDKVEVTVDLPTGLTDQDKVIVNGEEHALTQEDVEAGKIVVNVPLEGKTEGKFDVTVEIKDKAGNVSESVTESAIIDLTPPIVDDVILKIDRIAQDGVINIEESNDKVIVIGQLTSIPEDSIVTKIQVTVGEETVNAIIFDFKNGIWSAQLQGSSFGNVAGEVNATVTFKDQAGNTSTKSTASNYEVDLSKPEVKSIEPADKVLAKDEVVTITITFNEEIKGLELSDFEAKGGLISGLQQFADDKTVWTLSFKQAGTDQPSLKLKEGSYTDLAGNPGSEKVLDKANGGFESDITPPALGDVIFNIVSIATDGIVNAVESTSLNVPIVGKLSLIPSDSTLTAIKVTVGGEVVEAQIVNLETGEWTANIEGKHFLNNTQVLAEATFKDEAGNTSAKTTVQNYTVDTSLPKVESITASDTLLAKGEKVTITIKFSEEVKGLDVNDFVPVGGKIDKLQQSATDKKVWTLEFVQEGEKQPSLLLTKDSYIDIAGNLGLEATFDKANGAFEADIMPPTQAKDVIIGNGDAFINKAEAEGDKVKVTVVLPNDLTVKDKVIVNGKQHALTQKDIDAGQLIVDVPLEGKKEGPFDVSVIIKDEAGNVSPGVTQLGMIDLVGPTVKSIIASDKVLAKDEVVTITITFNEEVKGLELADFEAKGGLISGLQQSADDKTVWTLSFKQAGTDQPSLKLKEGSYTDLAGNPGSEKVLDKANGGFESDITPPALGDVIFDIVSIATDGIVNAVESTSLNVPIVGKLSSIPSDSTLTAIKVTVGDQVVEAQIVNLETGEWTANIAGEHFLKGIQIFAEATLKNAAGNSSTISTIANYQVDTTAPKIESITASDTLLAEGEKVTITIKFSEEVKGLDINDFVAVGGKIDKLQQSATDKTVWTLEFVQEGTDQPSLILKEGSYTDLAGNPGSEKVLDKANGGFESDITPPALDGVIFTIETVAQDGIVNIAESQDKVTIVGQLTSIPADSIETVITVTVGTETVNAIITDAVTGTWTAELSGSSFGNQSGTVNATVTFKDKAGNEVTNSAKPFIYSVDLDAPTYVKSHINEDGKIVLEFNELLDQDNPPTLDSFVIRKNTNEIVEIQGIEIVDQKIVITTVNPIYQSDKVQVSYADSDLTDVKAIQDTAGNGSLDFEIDSLSNDSLLNGLVSDFNFISGSPASVYQDTLVASGRDFLNLFNVTNSTQNEIKAGTEFTFTADEYAGNHSVQVSLDTSSLLSVAKAYGVVLQQKNNEGEWVNLISAPMGQNGVVASLGTQYALGAIDNNSASVTFSGLEPGQYRIATYADQSELKKLISDIELANLGQGGYLLGKDNQDALIKELKSILGQDSIAGATLVDYLEGILNAVNLLTFPISALVDKVIGSTLLNPLMTALDKAIDVVVGNLVNNLVSVLQKTTVTVSPSTTFYTAEGNVIDNDALDNIEVKKVEVTTEKSSSNEVSEPVITEINGSTVINGKYGKLMIQPNGAYKYTVSPQFANADLVETFKYTVDNDASETLTINISKATQELLAVDNNVDLNLNVAPSEHFMTKAELGEYSKTTVNVAYIGLGSVLDLGALTPANALQFTVDPLTQQVITFNGKSGGVQVLTNYNLYVYKLNEKTNKLDLVELKENWFGVALLGGASKQPATYTFDEGQYYAVLEPASGVNALYGYTLEASQNKVLNYANPISVSGIAKGNLITDIDLQAKGQDVGPNIEHSFITQVVGVNGAVAVNTDQITDAVVVQGKYGQLTIAADGTYSYEAFNSKNFNYGDVDEFTYTIFDPISGQSDDAQLNITLDFSNTENGLSTVVALLEIEPTVKTLVEKVELEDVNLNTIRKGKINATAFSVAEISLGDVVDAGIISADNSINISVKSGELANIKFHASAYQAVSVASIFDLQVYKKLDNGQLELFYTKPNYVVLPVTLVIPLGGIHIGDPINLDFPEGEYVALLNSTAGIGAIGGTTLEVKEISVEDYNNPVVYKGEVSGKLDIPVDGTIYTLNGKKVEDLESTVIKGTYGTLTYNADGTYDYLVDATYQKPQFGMIDTFSYSYKKANGEVVSSILNVKLSTVDANQDKQFDSEKKEIDIAAPMVNKVEQVIIDEKTGLRLPIWDEIKDKESKVVEIVNTPYMTTDLTFSLNVDLDIKGLYKTGLHFELYKIVKNAQTGEVTYSKVGDTISLKDVQKDTLSHTWENLKSGTYTVKYSIDGHNGTGMDYGFNFSQTYNYHDSWTSTGKDADYLAGQVIGNFLSNDKFALGLKDQAIVKFGNKYLYLGSNEVQEITVYGSYGDLVVKSDGSYVFTPNGLGGGREYFDYEIISPTGESDKAAIEFSVAKVIQGNEFNNLVESSASNDIYTLSSGSDTVIFDVLDLSHNNGGNGIDTWTDFHLTTSLTDENADKIDVSFLLVGYEQGDDLKEFVSIGKTADGKAIVQIDRDGKADEFQKTDLLVLENQTVATQQAQLDLLNQLIANQQLIG</sequence>
<feature type="domain" description="Biofilm-associated protein BapA-like prefix-like" evidence="2">
    <location>
        <begin position="2"/>
        <end position="113"/>
    </location>
</feature>
<organism evidence="3 4">
    <name type="scientific">Acinetobacter schindleri</name>
    <dbReference type="NCBI Taxonomy" id="108981"/>
    <lineage>
        <taxon>Bacteria</taxon>
        <taxon>Pseudomonadati</taxon>
        <taxon>Pseudomonadota</taxon>
        <taxon>Gammaproteobacteria</taxon>
        <taxon>Moraxellales</taxon>
        <taxon>Moraxellaceae</taxon>
        <taxon>Acinetobacter</taxon>
    </lineage>
</organism>
<dbReference type="InterPro" id="IPR013783">
    <property type="entry name" value="Ig-like_fold"/>
</dbReference>
<dbReference type="Pfam" id="PF19078">
    <property type="entry name" value="Big_12"/>
    <property type="match status" value="4"/>
</dbReference>
<dbReference type="PANTHER" id="PTHR34677:SF3">
    <property type="entry name" value="BACTERIAL IG-LIKE DOMAIN-CONTAINING PROTEIN"/>
    <property type="match status" value="1"/>
</dbReference>
<evidence type="ECO:0000259" key="1">
    <source>
        <dbReference type="Pfam" id="PF19078"/>
    </source>
</evidence>
<dbReference type="InterPro" id="IPR048051">
    <property type="entry name" value="BapA-like_prefix-like"/>
</dbReference>
<feature type="domain" description="Bacterial Ig-like" evidence="1">
    <location>
        <begin position="569"/>
        <end position="662"/>
    </location>
</feature>
<feature type="domain" description="Bacterial Ig-like" evidence="1">
    <location>
        <begin position="355"/>
        <end position="445"/>
    </location>
</feature>
<dbReference type="NCBIfam" id="NF045619">
    <property type="entry name" value="adhes_GNV_Cterm"/>
    <property type="match status" value="1"/>
</dbReference>
<dbReference type="NCBIfam" id="NF033510">
    <property type="entry name" value="Ca_tandemer"/>
    <property type="match status" value="2"/>
</dbReference>
<dbReference type="NCBIfam" id="TIGR01965">
    <property type="entry name" value="VCBS_repeat"/>
    <property type="match status" value="1"/>
</dbReference>
<feature type="domain" description="Bacterial Ig-like" evidence="1">
    <location>
        <begin position="990"/>
        <end position="1081"/>
    </location>
</feature>
<dbReference type="InterPro" id="IPR044048">
    <property type="entry name" value="Big_12"/>
</dbReference>
<evidence type="ECO:0000313" key="3">
    <source>
        <dbReference type="EMBL" id="QIC67454.1"/>
    </source>
</evidence>
<name>A0AAE6WX07_9GAMM</name>
<protein>
    <submittedName>
        <fullName evidence="3">BapA prefix-like domain-containing protein</fullName>
    </submittedName>
</protein>
<dbReference type="EMBL" id="CP044463">
    <property type="protein sequence ID" value="QIC67454.1"/>
    <property type="molecule type" value="Genomic_DNA"/>
</dbReference>
<proteinExistence type="predicted"/>
<evidence type="ECO:0000259" key="2">
    <source>
        <dbReference type="Pfam" id="PF22783"/>
    </source>
</evidence>
<dbReference type="Pfam" id="PF22783">
    <property type="entry name" value="BapA_N"/>
    <property type="match status" value="1"/>
</dbReference>
<dbReference type="InterPro" id="IPR055014">
    <property type="entry name" value="BapA_Bap-like_C"/>
</dbReference>
<dbReference type="RefSeq" id="WP_163171452.1">
    <property type="nucleotide sequence ID" value="NZ_CP044463.1"/>
</dbReference>
<evidence type="ECO:0000313" key="4">
    <source>
        <dbReference type="Proteomes" id="UP000503505"/>
    </source>
</evidence>
<reference evidence="3 4" key="1">
    <citation type="submission" date="2019-09" db="EMBL/GenBank/DDBJ databases">
        <title>Non-baumannii Acinetobacter spp. carrying blaNDM-1 isolated in China.</title>
        <authorList>
            <person name="Cui C."/>
            <person name="Chen C."/>
            <person name="Sun J."/>
            <person name="Liu Y."/>
        </authorList>
    </citation>
    <scope>NUCLEOTIDE SEQUENCE [LARGE SCALE GENOMIC DNA]</scope>
    <source>
        <strain evidence="3 4">HZE23-1</strain>
    </source>
</reference>
<dbReference type="InterPro" id="IPR019960">
    <property type="entry name" value="T1SS_VCA0849"/>
</dbReference>
<gene>
    <name evidence="3" type="ORF">FSC10_08725</name>
</gene>
<dbReference type="Gene3D" id="2.60.40.10">
    <property type="entry name" value="Immunoglobulins"/>
    <property type="match status" value="6"/>
</dbReference>
<dbReference type="NCBIfam" id="TIGR03661">
    <property type="entry name" value="T1SS_VCA0849"/>
    <property type="match status" value="1"/>
</dbReference>
<dbReference type="PANTHER" id="PTHR34677">
    <property type="match status" value="1"/>
</dbReference>
<accession>A0AAE6WX07</accession>